<dbReference type="Proteomes" id="UP000343370">
    <property type="component" value="Segment"/>
</dbReference>
<evidence type="ECO:0000313" key="2">
    <source>
        <dbReference type="Proteomes" id="UP000343370"/>
    </source>
</evidence>
<gene>
    <name evidence="1" type="ORF">Sam112_gp55</name>
</gene>
<protein>
    <submittedName>
        <fullName evidence="1">Uncharacterized protein</fullName>
    </submittedName>
</protein>
<accession>A0A5Q2F799</accession>
<evidence type="ECO:0000313" key="1">
    <source>
        <dbReference type="EMBL" id="QGF21757.1"/>
    </source>
</evidence>
<dbReference type="EMBL" id="MN604230">
    <property type="protein sequence ID" value="QGF21757.1"/>
    <property type="molecule type" value="Genomic_DNA"/>
</dbReference>
<organism evidence="1 2">
    <name type="scientific">Bacillus phage vB_BcM_Sam112</name>
    <dbReference type="NCBI Taxonomy" id="2663324"/>
    <lineage>
        <taxon>Viruses</taxon>
        <taxon>Duplodnaviria</taxon>
        <taxon>Heunggongvirae</taxon>
        <taxon>Uroviricota</taxon>
        <taxon>Caudoviricetes</taxon>
        <taxon>Trautnerviridae</taxon>
        <taxon>Prospektnaukivirus</taxon>
        <taxon>Prospektnaukivirus sam112</taxon>
    </lineage>
</organism>
<reference evidence="1 2" key="1">
    <citation type="submission" date="2019-10" db="EMBL/GenBank/DDBJ databases">
        <authorList>
            <person name="Kazantseva O."/>
            <person name="Piligrimova E."/>
            <person name="Shadrin A."/>
            <person name="Zagorodny V."/>
        </authorList>
    </citation>
    <scope>NUCLEOTIDE SEQUENCE [LARGE SCALE GENOMIC DNA]</scope>
</reference>
<keyword evidence="2" id="KW-1185">Reference proteome</keyword>
<name>A0A5Q2F799_9CAUD</name>
<proteinExistence type="predicted"/>
<sequence length="57" mass="6871">MSWDTYIKKHGCMLKEGEKVEVIRGFWFYDDFYETGQQFVITAEMVGHSFEDWVKKV</sequence>